<keyword evidence="2" id="KW-1185">Reference proteome</keyword>
<dbReference type="Proteomes" id="UP001549366">
    <property type="component" value="Unassembled WGS sequence"/>
</dbReference>
<protein>
    <submittedName>
        <fullName evidence="1">Zn-binding protein involved in type VI secretion</fullName>
    </submittedName>
</protein>
<sequence length="96" mass="9680">MTICVVGKTMTSGHGSYLPRPTIVGESLHTVNGVAVVCVGDTLGTHIPTSSNQSPHGSVTNTGQSRHTINGRAVCNAGSVASCGETLIGGDPLHTL</sequence>
<name>A0ABV2SPA1_9GAMM</name>
<accession>A0ABV2SPA1</accession>
<reference evidence="1 2" key="1">
    <citation type="submission" date="2024-06" db="EMBL/GenBank/DDBJ databases">
        <title>Genomic Encyclopedia of Type Strains, Phase V (KMG-V): Genome sequencing to study the core and pangenomes of soil and plant-associated prokaryotes.</title>
        <authorList>
            <person name="Whitman W."/>
        </authorList>
    </citation>
    <scope>NUCLEOTIDE SEQUENCE [LARGE SCALE GENOMIC DNA]</scope>
    <source>
        <strain evidence="1 2">NE40</strain>
    </source>
</reference>
<evidence type="ECO:0000313" key="2">
    <source>
        <dbReference type="Proteomes" id="UP001549366"/>
    </source>
</evidence>
<dbReference type="RefSeq" id="WP_354011437.1">
    <property type="nucleotide sequence ID" value="NZ_JBEWTA010000002.1"/>
</dbReference>
<gene>
    <name evidence="1" type="ORF">V5J35_004907</name>
</gene>
<evidence type="ECO:0000313" key="1">
    <source>
        <dbReference type="EMBL" id="MET4759588.1"/>
    </source>
</evidence>
<proteinExistence type="predicted"/>
<comment type="caution">
    <text evidence="1">The sequence shown here is derived from an EMBL/GenBank/DDBJ whole genome shotgun (WGS) entry which is preliminary data.</text>
</comment>
<organism evidence="1 2">
    <name type="scientific">Endozoicomonas lisbonensis</name>
    <dbReference type="NCBI Taxonomy" id="3120522"/>
    <lineage>
        <taxon>Bacteria</taxon>
        <taxon>Pseudomonadati</taxon>
        <taxon>Pseudomonadota</taxon>
        <taxon>Gammaproteobacteria</taxon>
        <taxon>Oceanospirillales</taxon>
        <taxon>Endozoicomonadaceae</taxon>
        <taxon>Endozoicomonas</taxon>
    </lineage>
</organism>
<dbReference type="EMBL" id="JBEWTB010000003">
    <property type="protein sequence ID" value="MET4759588.1"/>
    <property type="molecule type" value="Genomic_DNA"/>
</dbReference>
<dbReference type="Gene3D" id="2.60.200.60">
    <property type="match status" value="1"/>
</dbReference>